<reference evidence="3" key="1">
    <citation type="submission" date="2023-05" db="EMBL/GenBank/DDBJ databases">
        <authorList>
            <person name="Zhang X."/>
        </authorList>
    </citation>
    <scope>NUCLEOTIDE SEQUENCE</scope>
    <source>
        <strain evidence="3">YF14B1</strain>
    </source>
</reference>
<dbReference type="GO" id="GO:0016757">
    <property type="term" value="F:glycosyltransferase activity"/>
    <property type="evidence" value="ECO:0007669"/>
    <property type="project" value="UniProtKB-KW"/>
</dbReference>
<dbReference type="Pfam" id="PF00534">
    <property type="entry name" value="Glycos_transf_1"/>
    <property type="match status" value="1"/>
</dbReference>
<dbReference type="InterPro" id="IPR050834">
    <property type="entry name" value="Glycosyltransf_2"/>
</dbReference>
<evidence type="ECO:0000259" key="2">
    <source>
        <dbReference type="Pfam" id="PF00535"/>
    </source>
</evidence>
<dbReference type="PANTHER" id="PTHR43685:SF2">
    <property type="entry name" value="GLYCOSYLTRANSFERASE 2-LIKE DOMAIN-CONTAINING PROTEIN"/>
    <property type="match status" value="1"/>
</dbReference>
<dbReference type="CDD" id="cd06433">
    <property type="entry name" value="GT_2_WfgS_like"/>
    <property type="match status" value="1"/>
</dbReference>
<dbReference type="SUPFAM" id="SSF53448">
    <property type="entry name" value="Nucleotide-diphospho-sugar transferases"/>
    <property type="match status" value="2"/>
</dbReference>
<comment type="caution">
    <text evidence="3">The sequence shown here is derived from an EMBL/GenBank/DDBJ whole genome shotgun (WGS) entry which is preliminary data.</text>
</comment>
<protein>
    <submittedName>
        <fullName evidence="3">Glycosyltransferase</fullName>
        <ecNumber evidence="3">2.4.-.-</ecNumber>
    </submittedName>
</protein>
<feature type="domain" description="Glycosyl transferase family 1" evidence="1">
    <location>
        <begin position="739"/>
        <end position="894"/>
    </location>
</feature>
<dbReference type="InterPro" id="IPR001173">
    <property type="entry name" value="Glyco_trans_2-like"/>
</dbReference>
<organism evidence="3 4">
    <name type="scientific">Xanthocytophaga flava</name>
    <dbReference type="NCBI Taxonomy" id="3048013"/>
    <lineage>
        <taxon>Bacteria</taxon>
        <taxon>Pseudomonadati</taxon>
        <taxon>Bacteroidota</taxon>
        <taxon>Cytophagia</taxon>
        <taxon>Cytophagales</taxon>
        <taxon>Rhodocytophagaceae</taxon>
        <taxon>Xanthocytophaga</taxon>
    </lineage>
</organism>
<dbReference type="InterPro" id="IPR001296">
    <property type="entry name" value="Glyco_trans_1"/>
</dbReference>
<dbReference type="Pfam" id="PF00535">
    <property type="entry name" value="Glycos_transf_2"/>
    <property type="match status" value="2"/>
</dbReference>
<dbReference type="AlphaFoldDB" id="A0AAE3QMP0"/>
<dbReference type="SUPFAM" id="SSF53756">
    <property type="entry name" value="UDP-Glycosyltransferase/glycogen phosphorylase"/>
    <property type="match status" value="1"/>
</dbReference>
<dbReference type="CDD" id="cd03801">
    <property type="entry name" value="GT4_PimA-like"/>
    <property type="match status" value="1"/>
</dbReference>
<dbReference type="Gene3D" id="3.90.550.10">
    <property type="entry name" value="Spore Coat Polysaccharide Biosynthesis Protein SpsA, Chain A"/>
    <property type="match status" value="2"/>
</dbReference>
<sequence length="919" mass="105547">MPLLQVSIIIPTYNAAEHLEEAIKSVVEQTYENKELVIIDGQSTDNTLEIVKKYASDYTFIRWISEPDKGIYDAMNKGIDFATGDWVYFLGSDDTLKDNRVLEDVFSDATHTNNDIIYGGIQYKYKRTLYDGIFTVDRLRLHNISHQAIFFHKQVFALLGTFNSKYPLLADYEFNIKWIKNPKIRNQYISRIIAVFDETGASSNQADKDFLKDKYSLFERYLPEELTLLRPEVSILLINTNTELLPHLFKNIFKQSYPFFEILCVDPINTSNSQAIFQQYASQDTRVTLLSGDEEKGQAFLLNKAITASKGKWLWIVTPEFHPVTTFLEELLPHTEQGDTIGLLMGSYQVQHYSARIGQFPASYKTEEAGRWTNNFSLSGEEAVKQLFLTYNPILNSGVVLINASVLKTLTIQIQKGDYWDWKLYISILQKSQLVYIASNLGYFLYPKKIADKKVRIAKLEIDLAEYISFFFQLLEVFPVQSSLMKFFIKLFTTRWNNEQNQSKIRVGHIKLLFNGIRHSSKNYRKFLYRQLIFNKKEFATFFKVGIQSLTSSSKDHPSNKLQKSAEKIPYIVKMPQQVQKHRPRVLHVIANFSVGGSSRLVLDIIETLEDIYEQEVVVPVLPDSTGYTGQVIMSLGLHQSSEIDTYFKEFRPDLIHVHYWGKGDYKWYELFFKAAEKFAIPVIENINVPVQPYFSTAVKEYVYVSQFVQENYSIPTTEGIVIHPGSDFSLFTTDKSSVDNNCIGMVYRLDSDKLNENSIDVFIKVAQKKPDVTCLIVGGGEFYNLYRSKVANAKVEKNFEFTGYVNYDQLPGLYERMGIFVAPVWDESFGQVSPFAMHMGLPIAGYKVGALAEIIGDESLLVSSGDSNQLADLIVNLLDNKESRLTIAKYNKDRAQKYFSVEAMVNSYANLYKKKLER</sequence>
<dbReference type="Gene3D" id="3.40.50.2000">
    <property type="entry name" value="Glycogen Phosphorylase B"/>
    <property type="match status" value="2"/>
</dbReference>
<feature type="domain" description="Glycosyltransferase 2-like" evidence="2">
    <location>
        <begin position="7"/>
        <end position="127"/>
    </location>
</feature>
<keyword evidence="3" id="KW-0328">Glycosyltransferase</keyword>
<proteinExistence type="predicted"/>
<gene>
    <name evidence="3" type="ORF">QNI16_16810</name>
</gene>
<dbReference type="CDD" id="cd00761">
    <property type="entry name" value="Glyco_tranf_GTA_type"/>
    <property type="match status" value="1"/>
</dbReference>
<dbReference type="EC" id="2.4.-.-" evidence="3"/>
<feature type="domain" description="Glycosyltransferase 2-like" evidence="2">
    <location>
        <begin position="243"/>
        <end position="351"/>
    </location>
</feature>
<name>A0AAE3QMP0_9BACT</name>
<dbReference type="Proteomes" id="UP001241110">
    <property type="component" value="Unassembled WGS sequence"/>
</dbReference>
<dbReference type="RefSeq" id="WP_313980926.1">
    <property type="nucleotide sequence ID" value="NZ_JASJOS010000007.1"/>
</dbReference>
<dbReference type="EMBL" id="JASJOS010000007">
    <property type="protein sequence ID" value="MDJ1482167.1"/>
    <property type="molecule type" value="Genomic_DNA"/>
</dbReference>
<evidence type="ECO:0000259" key="1">
    <source>
        <dbReference type="Pfam" id="PF00534"/>
    </source>
</evidence>
<dbReference type="PANTHER" id="PTHR43685">
    <property type="entry name" value="GLYCOSYLTRANSFERASE"/>
    <property type="match status" value="1"/>
</dbReference>
<evidence type="ECO:0000313" key="4">
    <source>
        <dbReference type="Proteomes" id="UP001241110"/>
    </source>
</evidence>
<accession>A0AAE3QMP0</accession>
<evidence type="ECO:0000313" key="3">
    <source>
        <dbReference type="EMBL" id="MDJ1482167.1"/>
    </source>
</evidence>
<keyword evidence="3" id="KW-0808">Transferase</keyword>
<dbReference type="InterPro" id="IPR029044">
    <property type="entry name" value="Nucleotide-diphossugar_trans"/>
</dbReference>